<protein>
    <submittedName>
        <fullName evidence="1">Uncharacterized protein</fullName>
    </submittedName>
</protein>
<dbReference type="EMBL" id="GL888038">
    <property type="protein sequence ID" value="EGI68927.1"/>
    <property type="molecule type" value="Genomic_DNA"/>
</dbReference>
<reference evidence="1" key="1">
    <citation type="submission" date="2011-02" db="EMBL/GenBank/DDBJ databases">
        <title>The genome of the leaf-cutting ant Acromyrmex echinatior suggests key adaptations to social evolution and fungus farming.</title>
        <authorList>
            <person name="Nygaard S."/>
            <person name="Zhang G."/>
        </authorList>
    </citation>
    <scope>NUCLEOTIDE SEQUENCE</scope>
</reference>
<evidence type="ECO:0000313" key="2">
    <source>
        <dbReference type="Proteomes" id="UP000007755"/>
    </source>
</evidence>
<evidence type="ECO:0000313" key="1">
    <source>
        <dbReference type="EMBL" id="EGI68927.1"/>
    </source>
</evidence>
<accession>F4WA47</accession>
<dbReference type="InParanoid" id="F4WA47"/>
<proteinExistence type="predicted"/>
<gene>
    <name evidence="1" type="ORF">G5I_02364</name>
</gene>
<keyword evidence="2" id="KW-1185">Reference proteome</keyword>
<organism evidence="2">
    <name type="scientific">Acromyrmex echinatior</name>
    <name type="common">Panamanian leafcutter ant</name>
    <name type="synonym">Acromyrmex octospinosus echinatior</name>
    <dbReference type="NCBI Taxonomy" id="103372"/>
    <lineage>
        <taxon>Eukaryota</taxon>
        <taxon>Metazoa</taxon>
        <taxon>Ecdysozoa</taxon>
        <taxon>Arthropoda</taxon>
        <taxon>Hexapoda</taxon>
        <taxon>Insecta</taxon>
        <taxon>Pterygota</taxon>
        <taxon>Neoptera</taxon>
        <taxon>Endopterygota</taxon>
        <taxon>Hymenoptera</taxon>
        <taxon>Apocrita</taxon>
        <taxon>Aculeata</taxon>
        <taxon>Formicoidea</taxon>
        <taxon>Formicidae</taxon>
        <taxon>Myrmicinae</taxon>
        <taxon>Acromyrmex</taxon>
    </lineage>
</organism>
<name>F4WA47_ACREC</name>
<dbReference type="Proteomes" id="UP000007755">
    <property type="component" value="Unassembled WGS sequence"/>
</dbReference>
<dbReference type="AlphaFoldDB" id="F4WA47"/>
<sequence length="79" mass="9394">MTRVSKKMIEMRAGEISMEFAELEFEEKIEKLMDWIRDSAMRCENGSSASSDGDNEFKWDEIERAVWSICMEKCLKWME</sequence>